<evidence type="ECO:0000313" key="2">
    <source>
        <dbReference type="Proteomes" id="UP000649617"/>
    </source>
</evidence>
<organism evidence="1 2">
    <name type="scientific">Symbiodinium pilosum</name>
    <name type="common">Dinoflagellate</name>
    <dbReference type="NCBI Taxonomy" id="2952"/>
    <lineage>
        <taxon>Eukaryota</taxon>
        <taxon>Sar</taxon>
        <taxon>Alveolata</taxon>
        <taxon>Dinophyceae</taxon>
        <taxon>Suessiales</taxon>
        <taxon>Symbiodiniaceae</taxon>
        <taxon>Symbiodinium</taxon>
    </lineage>
</organism>
<evidence type="ECO:0000313" key="1">
    <source>
        <dbReference type="EMBL" id="CAE7233765.1"/>
    </source>
</evidence>
<dbReference type="Proteomes" id="UP000649617">
    <property type="component" value="Unassembled WGS sequence"/>
</dbReference>
<dbReference type="AlphaFoldDB" id="A0A812L0L3"/>
<feature type="non-terminal residue" evidence="1">
    <location>
        <position position="748"/>
    </location>
</feature>
<proteinExistence type="predicted"/>
<protein>
    <submittedName>
        <fullName evidence="1">NHX3 protein</fullName>
    </submittedName>
</protein>
<dbReference type="EMBL" id="CAJNIZ010004546">
    <property type="protein sequence ID" value="CAE7233765.1"/>
    <property type="molecule type" value="Genomic_DNA"/>
</dbReference>
<name>A0A812L0L3_SYMPI</name>
<keyword evidence="2" id="KW-1185">Reference proteome</keyword>
<gene>
    <name evidence="1" type="primary">NHX3</name>
    <name evidence="1" type="ORF">SPIL2461_LOCUS3689</name>
</gene>
<accession>A0A812L0L3</accession>
<dbReference type="OrthoDB" id="408793at2759"/>
<reference evidence="1" key="1">
    <citation type="submission" date="2021-02" db="EMBL/GenBank/DDBJ databases">
        <authorList>
            <person name="Dougan E. K."/>
            <person name="Rhodes N."/>
            <person name="Thang M."/>
            <person name="Chan C."/>
        </authorList>
    </citation>
    <scope>NUCLEOTIDE SEQUENCE</scope>
</reference>
<comment type="caution">
    <text evidence="1">The sequence shown here is derived from an EMBL/GenBank/DDBJ whole genome shotgun (WGS) entry which is preliminary data.</text>
</comment>
<sequence length="748" mass="83310">MTVDSWNMLCDYSCWAGHFLENCQVPAAELTVIETRIIEQDWMAAFRQHVNARDPKYSLEDFPMWEPLKATHGQKQVFKEGDIETLDMARKESQFKTDLLALTRDAALFMKYFDGKAKTSKARKLAQNAHVRLQVHKGRSDIIQPFMETSCKVLATRDIPTALAVWQDFVKSAPVGGGSGHLLRIAYTDFNKLGRVTDSELDSMIRFLADFMAPHPQSSCAVVLLTSVTSRKRSGGARVERARLEEKCVNKKLVPLLSTLRMSSNQLHGNDNRSLMYECYVLIPEAAEETSWFLDAWLLRRRATLGEAEWLAPADFFIAVSEPGQSSTMANLSLEKRAAQLLGGEDVPKKLLESLVIEGHPSAKPLLRSGDSVMVLHTTPYDACLERVCLKKRWPVCSPSLHSPDSAQVCQMRLAKQLLLDWKSGDFTYMPAPQLLFSGALPQEEEDKVQGPDIPVLELLHLDHDSNNITIPTDVRKKWASDPVYSHDWVNELKKIDTWIAAVSTSATTTEPPSEEAAPVLVTADAWQPKSRETLQGTIHSFAGHIANSEYILHETGGATELYIHAKGDAIRISNQKPLFETGNADWIRPPASTRLLANPGETMLHTFVLQDDSAPVICEVNQNDKSEDLELTSIRSILNEAEAAGVLELKIHGHTTARAASGDTWEVVEDRTEGVTWVYKPKDVQLSQARLSNVAGCFPSATLNASERVMQVWRLMVDPTQGAIVPKRAIYYLKNAMNSGGHDMELA</sequence>